<keyword evidence="2" id="KW-1185">Reference proteome</keyword>
<reference evidence="1" key="1">
    <citation type="submission" date="2020-04" db="EMBL/GenBank/DDBJ databases">
        <authorList>
            <person name="Alioto T."/>
            <person name="Alioto T."/>
            <person name="Gomez Garrido J."/>
        </authorList>
    </citation>
    <scope>NUCLEOTIDE SEQUENCE</scope>
    <source>
        <strain evidence="1">A484AB</strain>
    </source>
</reference>
<protein>
    <submittedName>
        <fullName evidence="1">Uncharacterized protein</fullName>
    </submittedName>
</protein>
<dbReference type="PANTHER" id="PTHR47331:SF6">
    <property type="entry name" value="DOUBLECORTIN DOMAIN-CONTAINING PROTEIN"/>
    <property type="match status" value="1"/>
</dbReference>
<proteinExistence type="predicted"/>
<name>A0A6S7J9F7_PARCT</name>
<dbReference type="PANTHER" id="PTHR47331">
    <property type="entry name" value="PHD-TYPE DOMAIN-CONTAINING PROTEIN"/>
    <property type="match status" value="1"/>
</dbReference>
<evidence type="ECO:0000313" key="2">
    <source>
        <dbReference type="Proteomes" id="UP001152795"/>
    </source>
</evidence>
<dbReference type="EMBL" id="CACRXK020008049">
    <property type="protein sequence ID" value="CAB4013852.1"/>
    <property type="molecule type" value="Genomic_DNA"/>
</dbReference>
<dbReference type="AlphaFoldDB" id="A0A6S7J9F7"/>
<evidence type="ECO:0000313" key="1">
    <source>
        <dbReference type="EMBL" id="CAB4013852.1"/>
    </source>
</evidence>
<accession>A0A6S7J9F7</accession>
<organism evidence="1 2">
    <name type="scientific">Paramuricea clavata</name>
    <name type="common">Red gorgonian</name>
    <name type="synonym">Violescent sea-whip</name>
    <dbReference type="NCBI Taxonomy" id="317549"/>
    <lineage>
        <taxon>Eukaryota</taxon>
        <taxon>Metazoa</taxon>
        <taxon>Cnidaria</taxon>
        <taxon>Anthozoa</taxon>
        <taxon>Octocorallia</taxon>
        <taxon>Malacalcyonacea</taxon>
        <taxon>Plexauridae</taxon>
        <taxon>Paramuricea</taxon>
    </lineage>
</organism>
<dbReference type="Proteomes" id="UP001152795">
    <property type="component" value="Unassembled WGS sequence"/>
</dbReference>
<dbReference type="OrthoDB" id="6425337at2759"/>
<sequence>MESVWFEGAEFLRNVDPPAETELSPEPFLIADNDPEVRVKATIYTTQLRVIKGLTSEGFNRFSKCNSLRRAIANMIIKAKTLKSQNQISTSRKRNAHQTHLVKLPVRKLPRNPPAAELRQSEVVMIKTAQSEAYAEEIETLQQNQLSQKSLSPRSSIYPLQPFVDGDGVLRVGGRLRQTDQMFQEIHPVILPKGCHLARLAITHYHSKVHHQGRQITHGALRQVGLWIIGAKRMISKLSTNVSRVENSEGTL</sequence>
<gene>
    <name evidence="1" type="ORF">PACLA_8A037705</name>
</gene>
<comment type="caution">
    <text evidence="1">The sequence shown here is derived from an EMBL/GenBank/DDBJ whole genome shotgun (WGS) entry which is preliminary data.</text>
</comment>